<dbReference type="AlphaFoldDB" id="A0A059F388"/>
<proteinExistence type="predicted"/>
<dbReference type="Proteomes" id="UP000030655">
    <property type="component" value="Unassembled WGS sequence"/>
</dbReference>
<evidence type="ECO:0000313" key="1">
    <source>
        <dbReference type="EMBL" id="KCZ81464.1"/>
    </source>
</evidence>
<evidence type="ECO:0000313" key="2">
    <source>
        <dbReference type="Proteomes" id="UP000030655"/>
    </source>
</evidence>
<evidence type="ECO:0008006" key="3">
    <source>
        <dbReference type="Google" id="ProtNLM"/>
    </source>
</evidence>
<dbReference type="HOGENOM" id="CLU_132727_0_0_1"/>
<name>A0A059F388_9MICR</name>
<reference evidence="2" key="1">
    <citation type="submission" date="2013-02" db="EMBL/GenBank/DDBJ databases">
        <authorList>
            <consortium name="The Broad Institute Genome Sequencing Platform"/>
            <person name="Cuomo C."/>
            <person name="Becnel J."/>
            <person name="Sanscrainte N."/>
            <person name="Walker B."/>
            <person name="Young S.K."/>
            <person name="Zeng Q."/>
            <person name="Gargeya S."/>
            <person name="Fitzgerald M."/>
            <person name="Haas B."/>
            <person name="Abouelleil A."/>
            <person name="Alvarado L."/>
            <person name="Arachchi H.M."/>
            <person name="Berlin A.M."/>
            <person name="Chapman S.B."/>
            <person name="Dewar J."/>
            <person name="Goldberg J."/>
            <person name="Griggs A."/>
            <person name="Gujja S."/>
            <person name="Hansen M."/>
            <person name="Howarth C."/>
            <person name="Imamovic A."/>
            <person name="Larimer J."/>
            <person name="McCowan C."/>
            <person name="Murphy C."/>
            <person name="Neiman D."/>
            <person name="Pearson M."/>
            <person name="Priest M."/>
            <person name="Roberts A."/>
            <person name="Saif S."/>
            <person name="Shea T."/>
            <person name="Sisk P."/>
            <person name="Sykes S."/>
            <person name="Wortman J."/>
            <person name="Nusbaum C."/>
            <person name="Birren B."/>
        </authorList>
    </citation>
    <scope>NUCLEOTIDE SEQUENCE [LARGE SCALE GENOMIC DNA]</scope>
    <source>
        <strain evidence="2">PRA339</strain>
    </source>
</reference>
<dbReference type="EMBL" id="KK365142">
    <property type="protein sequence ID" value="KCZ81464.1"/>
    <property type="molecule type" value="Genomic_DNA"/>
</dbReference>
<accession>A0A059F388</accession>
<sequence length="172" mass="20411">MFKNIEELFELCEHRMLVFEKQLNNYVEMQIHDKKCPVCNSEMSIISKFSFKIQYRCVRCQKKMTKFALKTNFKKCDIVTVINFIFYYSVGIAPSEISTLSDIPIHQIYKFLKNIQIAIYENDIRCHKRIGGPNLTVEIDESQVGKRKNNVGRIPNHKIIFEEYVVKTKRYL</sequence>
<organism evidence="1 2">
    <name type="scientific">Anncaliia algerae PRA339</name>
    <dbReference type="NCBI Taxonomy" id="1288291"/>
    <lineage>
        <taxon>Eukaryota</taxon>
        <taxon>Fungi</taxon>
        <taxon>Fungi incertae sedis</taxon>
        <taxon>Microsporidia</taxon>
        <taxon>Tubulinosematoidea</taxon>
        <taxon>Tubulinosematidae</taxon>
        <taxon>Anncaliia</taxon>
    </lineage>
</organism>
<gene>
    <name evidence="1" type="ORF">H312_01137</name>
</gene>
<keyword evidence="2" id="KW-1185">Reference proteome</keyword>
<dbReference type="VEuPathDB" id="MicrosporidiaDB:H312_01137"/>
<protein>
    <recommendedName>
        <fullName evidence="3">ISXO2-like transposase domain-containing protein</fullName>
    </recommendedName>
</protein>
<reference evidence="1 2" key="2">
    <citation type="submission" date="2014-03" db="EMBL/GenBank/DDBJ databases">
        <title>The Genome Sequence of Anncaliia algerae insect isolate PRA339.</title>
        <authorList>
            <consortium name="The Broad Institute Genome Sequencing Platform"/>
            <consortium name="The Broad Institute Genome Sequencing Center for Infectious Disease"/>
            <person name="Cuomo C."/>
            <person name="Becnel J."/>
            <person name="Sanscrainte N."/>
            <person name="Walker B."/>
            <person name="Young S.K."/>
            <person name="Zeng Q."/>
            <person name="Gargeya S."/>
            <person name="Fitzgerald M."/>
            <person name="Haas B."/>
            <person name="Abouelleil A."/>
            <person name="Alvarado L."/>
            <person name="Arachchi H.M."/>
            <person name="Berlin A.M."/>
            <person name="Chapman S.B."/>
            <person name="Dewar J."/>
            <person name="Goldberg J."/>
            <person name="Griggs A."/>
            <person name="Gujja S."/>
            <person name="Hansen M."/>
            <person name="Howarth C."/>
            <person name="Imamovic A."/>
            <person name="Larimer J."/>
            <person name="McCowan C."/>
            <person name="Murphy C."/>
            <person name="Neiman D."/>
            <person name="Pearson M."/>
            <person name="Priest M."/>
            <person name="Roberts A."/>
            <person name="Saif S."/>
            <person name="Shea T."/>
            <person name="Sisk P."/>
            <person name="Sykes S."/>
            <person name="Wortman J."/>
            <person name="Nusbaum C."/>
            <person name="Birren B."/>
        </authorList>
    </citation>
    <scope>NUCLEOTIDE SEQUENCE [LARGE SCALE GENOMIC DNA]</scope>
    <source>
        <strain evidence="1 2">PRA339</strain>
    </source>
</reference>